<feature type="region of interest" description="Disordered" evidence="1">
    <location>
        <begin position="1"/>
        <end position="31"/>
    </location>
</feature>
<protein>
    <submittedName>
        <fullName evidence="2">Uncharacterized protein</fullName>
    </submittedName>
</protein>
<reference evidence="2" key="1">
    <citation type="submission" date="2020-09" db="EMBL/GenBank/DDBJ databases">
        <title>Genome-Enabled Discovery of Anthraquinone Biosynthesis in Senna tora.</title>
        <authorList>
            <person name="Kang S.-H."/>
            <person name="Pandey R.P."/>
            <person name="Lee C.-M."/>
            <person name="Sim J.-S."/>
            <person name="Jeong J.-T."/>
            <person name="Choi B.-S."/>
            <person name="Jung M."/>
            <person name="Ginzburg D."/>
            <person name="Zhao K."/>
            <person name="Won S.Y."/>
            <person name="Oh T.-J."/>
            <person name="Yu Y."/>
            <person name="Kim N.-H."/>
            <person name="Lee O.R."/>
            <person name="Lee T.-H."/>
            <person name="Bashyal P."/>
            <person name="Kim T.-S."/>
            <person name="Lee W.-H."/>
            <person name="Kawkins C."/>
            <person name="Kim C.-K."/>
            <person name="Kim J.S."/>
            <person name="Ahn B.O."/>
            <person name="Rhee S.Y."/>
            <person name="Sohng J.K."/>
        </authorList>
    </citation>
    <scope>NUCLEOTIDE SEQUENCE</scope>
    <source>
        <tissue evidence="2">Leaf</tissue>
    </source>
</reference>
<keyword evidence="3" id="KW-1185">Reference proteome</keyword>
<evidence type="ECO:0000313" key="2">
    <source>
        <dbReference type="EMBL" id="KAF7821051.1"/>
    </source>
</evidence>
<name>A0A834THB5_9FABA</name>
<sequence length="118" mass="13400">MLRHDPHSSHVMGSPIRASIPLRHDPRSSHAMKTPIRASIPIGFANTTRTEVFQSLKEQVFCLVSEIQPRFLHRNMLRHDPHFAHAMTIPIRASIPLGFANTMRTDVFHSHAQQGFCS</sequence>
<comment type="caution">
    <text evidence="2">The sequence shown here is derived from an EMBL/GenBank/DDBJ whole genome shotgun (WGS) entry which is preliminary data.</text>
</comment>
<dbReference type="EMBL" id="JAAIUW010000008">
    <property type="protein sequence ID" value="KAF7821051.1"/>
    <property type="molecule type" value="Genomic_DNA"/>
</dbReference>
<evidence type="ECO:0000256" key="1">
    <source>
        <dbReference type="SAM" id="MobiDB-lite"/>
    </source>
</evidence>
<dbReference type="AlphaFoldDB" id="A0A834THB5"/>
<accession>A0A834THB5</accession>
<organism evidence="2 3">
    <name type="scientific">Senna tora</name>
    <dbReference type="NCBI Taxonomy" id="362788"/>
    <lineage>
        <taxon>Eukaryota</taxon>
        <taxon>Viridiplantae</taxon>
        <taxon>Streptophyta</taxon>
        <taxon>Embryophyta</taxon>
        <taxon>Tracheophyta</taxon>
        <taxon>Spermatophyta</taxon>
        <taxon>Magnoliopsida</taxon>
        <taxon>eudicotyledons</taxon>
        <taxon>Gunneridae</taxon>
        <taxon>Pentapetalae</taxon>
        <taxon>rosids</taxon>
        <taxon>fabids</taxon>
        <taxon>Fabales</taxon>
        <taxon>Fabaceae</taxon>
        <taxon>Caesalpinioideae</taxon>
        <taxon>Cassia clade</taxon>
        <taxon>Senna</taxon>
    </lineage>
</organism>
<evidence type="ECO:0000313" key="3">
    <source>
        <dbReference type="Proteomes" id="UP000634136"/>
    </source>
</evidence>
<dbReference type="Proteomes" id="UP000634136">
    <property type="component" value="Unassembled WGS sequence"/>
</dbReference>
<gene>
    <name evidence="2" type="ORF">G2W53_026506</name>
</gene>
<proteinExistence type="predicted"/>